<accession>A0A0F8XV23</accession>
<proteinExistence type="predicted"/>
<comment type="caution">
    <text evidence="1">The sequence shown here is derived from an EMBL/GenBank/DDBJ whole genome shotgun (WGS) entry which is preliminary data.</text>
</comment>
<dbReference type="EMBL" id="LAZR01060711">
    <property type="protein sequence ID" value="KKK65115.1"/>
    <property type="molecule type" value="Genomic_DNA"/>
</dbReference>
<reference evidence="1" key="1">
    <citation type="journal article" date="2015" name="Nature">
        <title>Complex archaea that bridge the gap between prokaryotes and eukaryotes.</title>
        <authorList>
            <person name="Spang A."/>
            <person name="Saw J.H."/>
            <person name="Jorgensen S.L."/>
            <person name="Zaremba-Niedzwiedzka K."/>
            <person name="Martijn J."/>
            <person name="Lind A.E."/>
            <person name="van Eijk R."/>
            <person name="Schleper C."/>
            <person name="Guy L."/>
            <person name="Ettema T.J."/>
        </authorList>
    </citation>
    <scope>NUCLEOTIDE SEQUENCE</scope>
</reference>
<sequence length="67" mass="7343">MAYSGDLIMTYNLGQPLGAIRTVGRSEGPYDDQVINLSEELADSLEGSPYALFYTPDERTGIAVEDR</sequence>
<gene>
    <name evidence="1" type="ORF">LCGC14_2977420</name>
</gene>
<name>A0A0F8XV23_9ZZZZ</name>
<feature type="non-terminal residue" evidence="1">
    <location>
        <position position="67"/>
    </location>
</feature>
<organism evidence="1">
    <name type="scientific">marine sediment metagenome</name>
    <dbReference type="NCBI Taxonomy" id="412755"/>
    <lineage>
        <taxon>unclassified sequences</taxon>
        <taxon>metagenomes</taxon>
        <taxon>ecological metagenomes</taxon>
    </lineage>
</organism>
<protein>
    <submittedName>
        <fullName evidence="1">Uncharacterized protein</fullName>
    </submittedName>
</protein>
<dbReference type="AlphaFoldDB" id="A0A0F8XV23"/>
<evidence type="ECO:0000313" key="1">
    <source>
        <dbReference type="EMBL" id="KKK65115.1"/>
    </source>
</evidence>